<sequence length="266" mass="29613">MILLSQELPLSISLNQDTYRNAAQFARAGFEAAECCLPVHYHAEVDLSIFPAYLEEVCPRIADGGLRIASFHLPFGTYWDISSPDETIRAGAVQALAQLIRLLAPYPGNNLVLHPSFEPIEEGAREAHIAACQKSLRELAPIAEETGKKIALENLPRTCLGRTSQEMERITESGALCGICMDTTHMFHETPQDFLRRCGKWVINTHLSDYLNGQDECHWVPGTGSLHWREIFAALIALPYGGTYNFEVFKYAPLEIVGGLKNALER</sequence>
<evidence type="ECO:0000259" key="1">
    <source>
        <dbReference type="Pfam" id="PF01261"/>
    </source>
</evidence>
<dbReference type="InterPro" id="IPR036237">
    <property type="entry name" value="Xyl_isomerase-like_sf"/>
</dbReference>
<dbReference type="Pfam" id="PF01261">
    <property type="entry name" value="AP_endonuc_2"/>
    <property type="match status" value="1"/>
</dbReference>
<keyword evidence="2" id="KW-0413">Isomerase</keyword>
<organism evidence="2 3">
    <name type="scientific">Candidatus Ornithocaccomicrobium faecavium</name>
    <dbReference type="NCBI Taxonomy" id="2840890"/>
    <lineage>
        <taxon>Bacteria</taxon>
        <taxon>Bacillati</taxon>
        <taxon>Bacillota</taxon>
        <taxon>Clostridia</taxon>
        <taxon>Candidatus Ornithocaccomicrobium</taxon>
    </lineage>
</organism>
<dbReference type="InterPro" id="IPR050312">
    <property type="entry name" value="IolE/XylAMocC-like"/>
</dbReference>
<dbReference type="EMBL" id="DVOT01000045">
    <property type="protein sequence ID" value="HIV26801.1"/>
    <property type="molecule type" value="Genomic_DNA"/>
</dbReference>
<name>A0A9D1TBM7_9FIRM</name>
<dbReference type="SUPFAM" id="SSF51658">
    <property type="entry name" value="Xylose isomerase-like"/>
    <property type="match status" value="1"/>
</dbReference>
<proteinExistence type="predicted"/>
<dbReference type="InterPro" id="IPR013022">
    <property type="entry name" value="Xyl_isomerase-like_TIM-brl"/>
</dbReference>
<reference evidence="2" key="1">
    <citation type="submission" date="2020-10" db="EMBL/GenBank/DDBJ databases">
        <authorList>
            <person name="Gilroy R."/>
        </authorList>
    </citation>
    <scope>NUCLEOTIDE SEQUENCE</scope>
    <source>
        <strain evidence="2">CHK183-6373</strain>
    </source>
</reference>
<dbReference type="AlphaFoldDB" id="A0A9D1TBM7"/>
<dbReference type="PANTHER" id="PTHR12110">
    <property type="entry name" value="HYDROXYPYRUVATE ISOMERASE"/>
    <property type="match status" value="1"/>
</dbReference>
<comment type="caution">
    <text evidence="2">The sequence shown here is derived from an EMBL/GenBank/DDBJ whole genome shotgun (WGS) entry which is preliminary data.</text>
</comment>
<dbReference type="GO" id="GO:0016853">
    <property type="term" value="F:isomerase activity"/>
    <property type="evidence" value="ECO:0007669"/>
    <property type="project" value="UniProtKB-KW"/>
</dbReference>
<evidence type="ECO:0000313" key="2">
    <source>
        <dbReference type="EMBL" id="HIV26801.1"/>
    </source>
</evidence>
<accession>A0A9D1TBM7</accession>
<dbReference type="PANTHER" id="PTHR12110:SF53">
    <property type="entry name" value="BLR5974 PROTEIN"/>
    <property type="match status" value="1"/>
</dbReference>
<dbReference type="Proteomes" id="UP000886884">
    <property type="component" value="Unassembled WGS sequence"/>
</dbReference>
<protein>
    <submittedName>
        <fullName evidence="2">Sugar phosphate isomerase/epimerase</fullName>
    </submittedName>
</protein>
<evidence type="ECO:0000313" key="3">
    <source>
        <dbReference type="Proteomes" id="UP000886884"/>
    </source>
</evidence>
<feature type="domain" description="Xylose isomerase-like TIM barrel" evidence="1">
    <location>
        <begin position="25"/>
        <end position="252"/>
    </location>
</feature>
<reference evidence="2" key="2">
    <citation type="journal article" date="2021" name="PeerJ">
        <title>Extensive microbial diversity within the chicken gut microbiome revealed by metagenomics and culture.</title>
        <authorList>
            <person name="Gilroy R."/>
            <person name="Ravi A."/>
            <person name="Getino M."/>
            <person name="Pursley I."/>
            <person name="Horton D.L."/>
            <person name="Alikhan N.F."/>
            <person name="Baker D."/>
            <person name="Gharbi K."/>
            <person name="Hall N."/>
            <person name="Watson M."/>
            <person name="Adriaenssens E.M."/>
            <person name="Foster-Nyarko E."/>
            <person name="Jarju S."/>
            <person name="Secka A."/>
            <person name="Antonio M."/>
            <person name="Oren A."/>
            <person name="Chaudhuri R.R."/>
            <person name="La Ragione R."/>
            <person name="Hildebrand F."/>
            <person name="Pallen M.J."/>
        </authorList>
    </citation>
    <scope>NUCLEOTIDE SEQUENCE</scope>
    <source>
        <strain evidence="2">CHK183-6373</strain>
    </source>
</reference>
<gene>
    <name evidence="2" type="ORF">IAA64_02435</name>
</gene>
<dbReference type="Gene3D" id="3.20.20.150">
    <property type="entry name" value="Divalent-metal-dependent TIM barrel enzymes"/>
    <property type="match status" value="1"/>
</dbReference>